<reference evidence="3 4" key="1">
    <citation type="submission" date="2022-11" db="EMBL/GenBank/DDBJ databases">
        <title>The characterization of three novel Bacteroidetes species and genomic analysis of their roles in tidal elemental geochemical cycles.</title>
        <authorList>
            <person name="Ma K."/>
        </authorList>
    </citation>
    <scope>NUCLEOTIDE SEQUENCE [LARGE SCALE GENOMIC DNA]</scope>
    <source>
        <strain evidence="3 4">M17</strain>
    </source>
</reference>
<dbReference type="Gene3D" id="3.40.50.1820">
    <property type="entry name" value="alpha/beta hydrolase"/>
    <property type="match status" value="1"/>
</dbReference>
<dbReference type="SUPFAM" id="SSF53474">
    <property type="entry name" value="alpha/beta-Hydrolases"/>
    <property type="match status" value="1"/>
</dbReference>
<keyword evidence="1" id="KW-1133">Transmembrane helix</keyword>
<dbReference type="GO" id="GO:0016787">
    <property type="term" value="F:hydrolase activity"/>
    <property type="evidence" value="ECO:0007669"/>
    <property type="project" value="UniProtKB-KW"/>
</dbReference>
<keyword evidence="1" id="KW-0472">Membrane</keyword>
<dbReference type="InterPro" id="IPR022742">
    <property type="entry name" value="Hydrolase_4"/>
</dbReference>
<organism evidence="3 4">
    <name type="scientific">Mangrovivirga halotolerans</name>
    <dbReference type="NCBI Taxonomy" id="2993936"/>
    <lineage>
        <taxon>Bacteria</taxon>
        <taxon>Pseudomonadati</taxon>
        <taxon>Bacteroidota</taxon>
        <taxon>Cytophagia</taxon>
        <taxon>Cytophagales</taxon>
        <taxon>Mangrovivirgaceae</taxon>
        <taxon>Mangrovivirga</taxon>
    </lineage>
</organism>
<dbReference type="RefSeq" id="WP_266058537.1">
    <property type="nucleotide sequence ID" value="NZ_JAPFQN010000012.1"/>
</dbReference>
<dbReference type="InterPro" id="IPR029058">
    <property type="entry name" value="AB_hydrolase_fold"/>
</dbReference>
<feature type="transmembrane region" description="Helical" evidence="1">
    <location>
        <begin position="7"/>
        <end position="28"/>
    </location>
</feature>
<keyword evidence="1" id="KW-0812">Transmembrane</keyword>
<comment type="caution">
    <text evidence="3">The sequence shown here is derived from an EMBL/GenBank/DDBJ whole genome shotgun (WGS) entry which is preliminary data.</text>
</comment>
<keyword evidence="4" id="KW-1185">Reference proteome</keyword>
<dbReference type="PANTHER" id="PTHR12277:SF81">
    <property type="entry name" value="PROTEIN ABHD13"/>
    <property type="match status" value="1"/>
</dbReference>
<name>A0ABT3RWA3_9BACT</name>
<keyword evidence="3" id="KW-0378">Hydrolase</keyword>
<sequence length="270" mass="31078">MRKIIKLFLWMISAAAIMYVIALCFMYFKQEEFLFRPEVLAEDYIYQFEGEFEEVEIPVDSNISLNGLLFKTEDPEGLIIFYHGNAGALDKWGGYASFYLQNNYNFFVYDYRGYGKSDGEIERTSHLLNDALIIYDSITNKMNVNKPVIAGYSLGSGIAAFVASKKKTNSLLLFAPYYSLRKTAIDAMPYFPGNILRYNIETANYLRNVECPVYVFHGLEDELIFPEQSEQLTEIPGTNIQRLTYENISHNVFGHPRVNSDLENILDEID</sequence>
<evidence type="ECO:0000313" key="3">
    <source>
        <dbReference type="EMBL" id="MCX2745923.1"/>
    </source>
</evidence>
<protein>
    <submittedName>
        <fullName evidence="3">Alpha/beta fold hydrolase</fullName>
    </submittedName>
</protein>
<evidence type="ECO:0000256" key="1">
    <source>
        <dbReference type="SAM" id="Phobius"/>
    </source>
</evidence>
<accession>A0ABT3RWA3</accession>
<evidence type="ECO:0000313" key="4">
    <source>
        <dbReference type="Proteomes" id="UP001209885"/>
    </source>
</evidence>
<evidence type="ECO:0000259" key="2">
    <source>
        <dbReference type="Pfam" id="PF12146"/>
    </source>
</evidence>
<feature type="domain" description="Serine aminopeptidase S33" evidence="2">
    <location>
        <begin position="74"/>
        <end position="183"/>
    </location>
</feature>
<dbReference type="EMBL" id="JAPFQN010000012">
    <property type="protein sequence ID" value="MCX2745923.1"/>
    <property type="molecule type" value="Genomic_DNA"/>
</dbReference>
<proteinExistence type="predicted"/>
<dbReference type="PANTHER" id="PTHR12277">
    <property type="entry name" value="ALPHA/BETA HYDROLASE DOMAIN-CONTAINING PROTEIN"/>
    <property type="match status" value="1"/>
</dbReference>
<gene>
    <name evidence="3" type="ORF">OO013_18730</name>
</gene>
<dbReference type="Proteomes" id="UP001209885">
    <property type="component" value="Unassembled WGS sequence"/>
</dbReference>
<dbReference type="Pfam" id="PF12146">
    <property type="entry name" value="Hydrolase_4"/>
    <property type="match status" value="1"/>
</dbReference>